<feature type="chain" id="PRO_5026292590" evidence="1">
    <location>
        <begin position="21"/>
        <end position="258"/>
    </location>
</feature>
<feature type="signal peptide" evidence="1">
    <location>
        <begin position="1"/>
        <end position="20"/>
    </location>
</feature>
<dbReference type="RefSeq" id="WP_167208125.1">
    <property type="nucleotide sequence ID" value="NZ_CP050063.1"/>
</dbReference>
<proteinExistence type="predicted"/>
<accession>A0A6G9ALC3</accession>
<sequence>MKRLKLAALVFFTSTVTALAQGNFEGGLKGGATFTHGHTTIPSVPLSASLAIPQLNNQNNGVGYGYSFGLWGRQNFNKFFIQVEVDYNRFVLNQKTDFTVPAAVAAVLAGQTLPAQIPASTPASINTVSESVLESVNIPILLGKKWAGGKLRAFIGPNLLFTTKAQAKRTSTATILSLSIPTPETTSDLKNPNPQSPTESILEVKSFTYAAEIGVGYTFFNRLDLDARYAVPVGGIYKNKDITGYLGIATLSLGIRLF</sequence>
<gene>
    <name evidence="3" type="ORF">G8759_11720</name>
</gene>
<dbReference type="Pfam" id="PF13568">
    <property type="entry name" value="OMP_b-brl_2"/>
    <property type="match status" value="1"/>
</dbReference>
<reference evidence="3 4" key="1">
    <citation type="submission" date="2020-03" db="EMBL/GenBank/DDBJ databases">
        <authorList>
            <person name="Kim M.K."/>
        </authorList>
    </citation>
    <scope>NUCLEOTIDE SEQUENCE [LARGE SCALE GENOMIC DNA]</scope>
    <source>
        <strain evidence="3 4">BT328</strain>
    </source>
</reference>
<protein>
    <submittedName>
        <fullName evidence="3">PorT family protein</fullName>
    </submittedName>
</protein>
<evidence type="ECO:0000259" key="2">
    <source>
        <dbReference type="Pfam" id="PF13568"/>
    </source>
</evidence>
<evidence type="ECO:0000313" key="3">
    <source>
        <dbReference type="EMBL" id="QIP13247.1"/>
    </source>
</evidence>
<evidence type="ECO:0000313" key="4">
    <source>
        <dbReference type="Proteomes" id="UP000501802"/>
    </source>
</evidence>
<evidence type="ECO:0000256" key="1">
    <source>
        <dbReference type="SAM" id="SignalP"/>
    </source>
</evidence>
<organism evidence="3 4">
    <name type="scientific">Spirosoma aureum</name>
    <dbReference type="NCBI Taxonomy" id="2692134"/>
    <lineage>
        <taxon>Bacteria</taxon>
        <taxon>Pseudomonadati</taxon>
        <taxon>Bacteroidota</taxon>
        <taxon>Cytophagia</taxon>
        <taxon>Cytophagales</taxon>
        <taxon>Cytophagaceae</taxon>
        <taxon>Spirosoma</taxon>
    </lineage>
</organism>
<feature type="domain" description="Outer membrane protein beta-barrel" evidence="2">
    <location>
        <begin position="20"/>
        <end position="233"/>
    </location>
</feature>
<dbReference type="AlphaFoldDB" id="A0A6G9ALC3"/>
<keyword evidence="1" id="KW-0732">Signal</keyword>
<dbReference type="InterPro" id="IPR025665">
    <property type="entry name" value="Beta-barrel_OMP_2"/>
</dbReference>
<dbReference type="KEGG" id="spib:G8759_11720"/>
<dbReference type="Proteomes" id="UP000501802">
    <property type="component" value="Chromosome"/>
</dbReference>
<dbReference type="EMBL" id="CP050063">
    <property type="protein sequence ID" value="QIP13247.1"/>
    <property type="molecule type" value="Genomic_DNA"/>
</dbReference>
<keyword evidence="4" id="KW-1185">Reference proteome</keyword>
<name>A0A6G9ALC3_9BACT</name>